<dbReference type="Gene3D" id="1.20.5.2050">
    <property type="match status" value="1"/>
</dbReference>
<evidence type="ECO:0000313" key="3">
    <source>
        <dbReference type="Proteomes" id="UP001433872"/>
    </source>
</evidence>
<dbReference type="SUPFAM" id="SSF54060">
    <property type="entry name" value="His-Me finger endonucleases"/>
    <property type="match status" value="1"/>
</dbReference>
<dbReference type="GO" id="GO:0003677">
    <property type="term" value="F:DNA binding"/>
    <property type="evidence" value="ECO:0007669"/>
    <property type="project" value="InterPro"/>
</dbReference>
<keyword evidence="2" id="KW-0378">Hydrolase</keyword>
<dbReference type="GO" id="GO:0004519">
    <property type="term" value="F:endonuclease activity"/>
    <property type="evidence" value="ECO:0007669"/>
    <property type="project" value="UniProtKB-KW"/>
</dbReference>
<gene>
    <name evidence="2" type="ORF">KoPa4_00060</name>
</gene>
<feature type="domain" description="HNH nuclease" evidence="1">
    <location>
        <begin position="64"/>
        <end position="106"/>
    </location>
</feature>
<dbReference type="EMBL" id="PP496414">
    <property type="protein sequence ID" value="WYV99228.1"/>
    <property type="molecule type" value="Genomic_DNA"/>
</dbReference>
<keyword evidence="2" id="KW-0255">Endonuclease</keyword>
<dbReference type="Gene3D" id="3.90.75.20">
    <property type="match status" value="1"/>
</dbReference>
<dbReference type="InterPro" id="IPR044925">
    <property type="entry name" value="His-Me_finger_sf"/>
</dbReference>
<evidence type="ECO:0000313" key="2">
    <source>
        <dbReference type="EMBL" id="WYV99228.1"/>
    </source>
</evidence>
<reference evidence="2" key="1">
    <citation type="submission" date="2024-03" db="EMBL/GenBank/DDBJ databases">
        <title>Isolation and characterization of a phage collection against Pseudomonas putida.</title>
        <authorList>
            <person name="Brauer A."/>
            <person name="Rosendahl S."/>
            <person name="Kangsep A."/>
            <person name="Rikberg R."/>
            <person name="Lewanczyk A.C."/>
            <person name="Horak R."/>
            <person name="Tamman H."/>
        </authorList>
    </citation>
    <scope>NUCLEOTIDE SEQUENCE</scope>
</reference>
<sequence>MTGSMSEKCSNVLEYCKSNLRYDPETGVLTWKSQVSPRVVVGTEAGSINKHGYRTIGIMGKVMKAHRIAWAIYHGVWPDCDIDHKNRVRSDNRIGNLRLATVVQNANNQSKAKNNTSGYKGVSWCTTRGKYRASIVVDGKRKTLGYYITPEEAHAVLEVARQAHKEYRTSGI</sequence>
<dbReference type="InterPro" id="IPR003615">
    <property type="entry name" value="HNH_nuc"/>
</dbReference>
<proteinExistence type="predicted"/>
<accession>A0AAX4MY82</accession>
<organism evidence="2 3">
    <name type="scientific">Pseudomonas phage vB_PpuM-KoPa-4</name>
    <dbReference type="NCBI Taxonomy" id="3132618"/>
    <lineage>
        <taxon>Viruses</taxon>
        <taxon>Duplodnaviria</taxon>
        <taxon>Heunggongvirae</taxon>
        <taxon>Uroviricota</taxon>
        <taxon>Caudoviricetes</taxon>
        <taxon>Vandenendeviridae</taxon>
        <taxon>Gorskivirinae</taxon>
        <taxon>Tartuvirus</taxon>
        <taxon>Tartuvirus kopa4</taxon>
    </lineage>
</organism>
<dbReference type="InterPro" id="IPR016177">
    <property type="entry name" value="DNA-bd_dom_sf"/>
</dbReference>
<keyword evidence="2" id="KW-0540">Nuclease</keyword>
<keyword evidence="3" id="KW-1185">Reference proteome</keyword>
<dbReference type="SUPFAM" id="SSF54171">
    <property type="entry name" value="DNA-binding domain"/>
    <property type="match status" value="1"/>
</dbReference>
<dbReference type="Pfam" id="PF13392">
    <property type="entry name" value="HNH_3"/>
    <property type="match status" value="1"/>
</dbReference>
<evidence type="ECO:0000259" key="1">
    <source>
        <dbReference type="Pfam" id="PF13392"/>
    </source>
</evidence>
<protein>
    <submittedName>
        <fullName evidence="2">HNH endonuclease</fullName>
    </submittedName>
</protein>
<dbReference type="Proteomes" id="UP001433872">
    <property type="component" value="Segment"/>
</dbReference>
<name>A0AAX4MY82_9CAUD</name>